<dbReference type="HOGENOM" id="CLU_1400494_0_0_0"/>
<reference evidence="2 3" key="1">
    <citation type="journal article" date="1999" name="Science">
        <title>Genome sequence of the radioresistant bacterium Deinococcus radiodurans R1.</title>
        <authorList>
            <person name="White O."/>
            <person name="Eisen J.A."/>
            <person name="Heidelberg J.F."/>
            <person name="Hickey E.K."/>
            <person name="Peterson J.D."/>
            <person name="Dodson R.J."/>
            <person name="Haft D.H."/>
            <person name="Gwinn M.L."/>
            <person name="Nelson W.C."/>
            <person name="Richardson D.L."/>
            <person name="Moffat K.S."/>
            <person name="Qin H."/>
            <person name="Jiang L."/>
            <person name="Pamphile W."/>
            <person name="Crosby M."/>
            <person name="Shen M."/>
            <person name="Vamathevan J.J."/>
            <person name="Lam P."/>
            <person name="McDonald L."/>
            <person name="Utterback T."/>
            <person name="Zalewski C."/>
            <person name="Makarova K.S."/>
            <person name="Aravind L."/>
            <person name="Daly M.J."/>
            <person name="Minton K.W."/>
            <person name="Fleischmann R.D."/>
            <person name="Ketchum K.A."/>
            <person name="Nelson K.E."/>
            <person name="Salzberg S."/>
            <person name="Smith H.O."/>
            <person name="Venter J.C."/>
            <person name="Fraser C.M."/>
        </authorList>
    </citation>
    <scope>NUCLEOTIDE SEQUENCE [LARGE SCALE GENOMIC DNA]</scope>
    <source>
        <strain evidence="3">ATCC 13939 / DSM 20539 / JCM 16871 / LMG 4051 / NBRC 15346 / NCIMB 9279 / R1 / VKM B-1422</strain>
    </source>
</reference>
<dbReference type="InParanoid" id="Q9RUX7"/>
<dbReference type="EMBL" id="AE000513">
    <property type="protein sequence ID" value="AAF10826.1"/>
    <property type="molecule type" value="Genomic_DNA"/>
</dbReference>
<proteinExistence type="predicted"/>
<keyword evidence="1" id="KW-0732">Signal</keyword>
<evidence type="ECO:0000256" key="1">
    <source>
        <dbReference type="SAM" id="SignalP"/>
    </source>
</evidence>
<sequence length="194" mass="21095">MKRAALLVLLGTVLLGNASALTPEQATRNYGRDVLKAYAAQGMKLAPGRAALLSCQKVVPEVPDTVEDCRLHLWGAQAVAEVIYRASDDVTGMRQLWVGKMSGLPSDERMRQLVRALADDFNQWTKTPAAQQWFKQAAVTQGPRRFGFDVPCAVFSRQRLPVGVLSCRQGPGPADGPTIMVNLADGRSFSADVR</sequence>
<evidence type="ECO:0000313" key="3">
    <source>
        <dbReference type="Proteomes" id="UP000002524"/>
    </source>
</evidence>
<organism evidence="2 3">
    <name type="scientific">Deinococcus radiodurans (strain ATCC 13939 / DSM 20539 / JCM 16871 / CCUG 27074 / LMG 4051 / NBRC 15346 / NCIMB 9279 / VKM B-1422 / R1)</name>
    <dbReference type="NCBI Taxonomy" id="243230"/>
    <lineage>
        <taxon>Bacteria</taxon>
        <taxon>Thermotogati</taxon>
        <taxon>Deinococcota</taxon>
        <taxon>Deinococci</taxon>
        <taxon>Deinococcales</taxon>
        <taxon>Deinococcaceae</taxon>
        <taxon>Deinococcus</taxon>
    </lineage>
</organism>
<feature type="signal peptide" evidence="1">
    <location>
        <begin position="1"/>
        <end position="20"/>
    </location>
</feature>
<feature type="chain" id="PRO_5009974278" evidence="1">
    <location>
        <begin position="21"/>
        <end position="194"/>
    </location>
</feature>
<accession>Q9RUX7</accession>
<dbReference type="PIR" id="C75420">
    <property type="entry name" value="C75420"/>
</dbReference>
<name>Q9RUX7_DEIRA</name>
<dbReference type="KEGG" id="dra:DR_1253"/>
<dbReference type="STRING" id="243230.DR_1253"/>
<keyword evidence="3" id="KW-1185">Reference proteome</keyword>
<protein>
    <submittedName>
        <fullName evidence="2">Uncharacterized protein</fullName>
    </submittedName>
</protein>
<dbReference type="EnsemblBacteria" id="AAF10826">
    <property type="protein sequence ID" value="AAF10826"/>
    <property type="gene ID" value="DR_1253"/>
</dbReference>
<dbReference type="PATRIC" id="fig|243230.17.peg.1448"/>
<dbReference type="GeneID" id="69517499"/>
<dbReference type="PaxDb" id="243230-DR_1253"/>
<dbReference type="Proteomes" id="UP000002524">
    <property type="component" value="Chromosome 1"/>
</dbReference>
<dbReference type="AlphaFoldDB" id="Q9RUX7"/>
<evidence type="ECO:0000313" key="2">
    <source>
        <dbReference type="EMBL" id="AAF10826.1"/>
    </source>
</evidence>
<dbReference type="RefSeq" id="WP_010887896.1">
    <property type="nucleotide sequence ID" value="NC_001263.1"/>
</dbReference>
<gene>
    <name evidence="2" type="ordered locus">DR_1253</name>
</gene>